<dbReference type="InterPro" id="IPR012337">
    <property type="entry name" value="RNaseH-like_sf"/>
</dbReference>
<dbReference type="SUPFAM" id="SSF53098">
    <property type="entry name" value="Ribonuclease H-like"/>
    <property type="match status" value="1"/>
</dbReference>
<dbReference type="GO" id="GO:0004523">
    <property type="term" value="F:RNA-DNA hybrid ribonuclease activity"/>
    <property type="evidence" value="ECO:0007669"/>
    <property type="project" value="InterPro"/>
</dbReference>
<dbReference type="EMBL" id="JBBNAG010000007">
    <property type="protein sequence ID" value="KAK9118847.1"/>
    <property type="molecule type" value="Genomic_DNA"/>
</dbReference>
<evidence type="ECO:0000313" key="4">
    <source>
        <dbReference type="Proteomes" id="UP001419268"/>
    </source>
</evidence>
<evidence type="ECO:0000313" key="3">
    <source>
        <dbReference type="EMBL" id="KAK9118847.1"/>
    </source>
</evidence>
<evidence type="ECO:0000259" key="2">
    <source>
        <dbReference type="Pfam" id="PF13456"/>
    </source>
</evidence>
<dbReference type="GO" id="GO:0003676">
    <property type="term" value="F:nucleic acid binding"/>
    <property type="evidence" value="ECO:0007669"/>
    <property type="project" value="InterPro"/>
</dbReference>
<protein>
    <recommendedName>
        <fullName evidence="2">RNase H type-1 domain-containing protein</fullName>
    </recommendedName>
</protein>
<comment type="caution">
    <text evidence="3">The sequence shown here is derived from an EMBL/GenBank/DDBJ whole genome shotgun (WGS) entry which is preliminary data.</text>
</comment>
<dbReference type="InterPro" id="IPR002156">
    <property type="entry name" value="RNaseH_domain"/>
</dbReference>
<name>A0AAP0IQJ4_9MAGN</name>
<dbReference type="Pfam" id="PF13456">
    <property type="entry name" value="RVT_3"/>
    <property type="match status" value="1"/>
</dbReference>
<dbReference type="Proteomes" id="UP001419268">
    <property type="component" value="Unassembled WGS sequence"/>
</dbReference>
<feature type="region of interest" description="Disordered" evidence="1">
    <location>
        <begin position="52"/>
        <end position="106"/>
    </location>
</feature>
<dbReference type="AlphaFoldDB" id="A0AAP0IQJ4"/>
<dbReference type="InterPro" id="IPR036397">
    <property type="entry name" value="RNaseH_sf"/>
</dbReference>
<dbReference type="InterPro" id="IPR044730">
    <property type="entry name" value="RNase_H-like_dom_plant"/>
</dbReference>
<dbReference type="Gene3D" id="3.30.420.10">
    <property type="entry name" value="Ribonuclease H-like superfamily/Ribonuclease H"/>
    <property type="match status" value="1"/>
</dbReference>
<reference evidence="3 4" key="1">
    <citation type="submission" date="2024-01" db="EMBL/GenBank/DDBJ databases">
        <title>Genome assemblies of Stephania.</title>
        <authorList>
            <person name="Yang L."/>
        </authorList>
    </citation>
    <scope>NUCLEOTIDE SEQUENCE [LARGE SCALE GENOMIC DNA]</scope>
    <source>
        <strain evidence="3">JXDWG</strain>
        <tissue evidence="3">Leaf</tissue>
    </source>
</reference>
<dbReference type="CDD" id="cd06222">
    <property type="entry name" value="RNase_H_like"/>
    <property type="match status" value="1"/>
</dbReference>
<evidence type="ECO:0000256" key="1">
    <source>
        <dbReference type="SAM" id="MobiDB-lite"/>
    </source>
</evidence>
<feature type="compositionally biased region" description="Basic and acidic residues" evidence="1">
    <location>
        <begin position="69"/>
        <end position="81"/>
    </location>
</feature>
<organism evidence="3 4">
    <name type="scientific">Stephania cephalantha</name>
    <dbReference type="NCBI Taxonomy" id="152367"/>
    <lineage>
        <taxon>Eukaryota</taxon>
        <taxon>Viridiplantae</taxon>
        <taxon>Streptophyta</taxon>
        <taxon>Embryophyta</taxon>
        <taxon>Tracheophyta</taxon>
        <taxon>Spermatophyta</taxon>
        <taxon>Magnoliopsida</taxon>
        <taxon>Ranunculales</taxon>
        <taxon>Menispermaceae</taxon>
        <taxon>Menispermoideae</taxon>
        <taxon>Cissampelideae</taxon>
        <taxon>Stephania</taxon>
    </lineage>
</organism>
<accession>A0AAP0IQJ4</accession>
<proteinExistence type="predicted"/>
<sequence length="311" mass="34654">MTDGRSTVLKVMLAAPLRKDLATIKGARVEGPLNFRSKLCDEPIEALFQEVEGAPDGGAPDGEAWRGGNDGRRERAARAAEGRGSFGGDAFQQRRRSCDEPRQRSLRRLRLSRERPPLLRRTANGKLPSRSAYEVVLDGHSTEDTYWKWSVNYDVLISEVLDEWYIFMSIMWFLWRHCKLQVMQGNSLNLSSLKALWGISIQDNKLAFASEDLLISPASYGRFIRDPSGAWMLGFTFSIGTATNMIAELMAIWTGLQLAWDRANKVAKHLGNLSSAGMLQQLQILDVPPPIGAPFLATNHAGIISEHNVIT</sequence>
<keyword evidence="4" id="KW-1185">Reference proteome</keyword>
<gene>
    <name evidence="3" type="ORF">Scep_016940</name>
</gene>
<feature type="domain" description="RNase H type-1" evidence="2">
    <location>
        <begin position="217"/>
        <end position="262"/>
    </location>
</feature>